<dbReference type="Gramene" id="mRNA:HanXRQr2_Chr04g0158641">
    <property type="protein sequence ID" value="mRNA:HanXRQr2_Chr04g0158641"/>
    <property type="gene ID" value="HanXRQr2_Chr04g0158641"/>
</dbReference>
<feature type="region of interest" description="Disordered" evidence="1">
    <location>
        <begin position="175"/>
        <end position="197"/>
    </location>
</feature>
<dbReference type="EMBL" id="MNCJ02000319">
    <property type="protein sequence ID" value="KAF5809565.1"/>
    <property type="molecule type" value="Genomic_DNA"/>
</dbReference>
<feature type="compositionally biased region" description="Basic and acidic residues" evidence="1">
    <location>
        <begin position="175"/>
        <end position="194"/>
    </location>
</feature>
<reference evidence="2" key="1">
    <citation type="journal article" date="2017" name="Nature">
        <title>The sunflower genome provides insights into oil metabolism, flowering and Asterid evolution.</title>
        <authorList>
            <person name="Badouin H."/>
            <person name="Gouzy J."/>
            <person name="Grassa C.J."/>
            <person name="Murat F."/>
            <person name="Staton S.E."/>
            <person name="Cottret L."/>
            <person name="Lelandais-Briere C."/>
            <person name="Owens G.L."/>
            <person name="Carrere S."/>
            <person name="Mayjonade B."/>
            <person name="Legrand L."/>
            <person name="Gill N."/>
            <person name="Kane N.C."/>
            <person name="Bowers J.E."/>
            <person name="Hubner S."/>
            <person name="Bellec A."/>
            <person name="Berard A."/>
            <person name="Berges H."/>
            <person name="Blanchet N."/>
            <person name="Boniface M.C."/>
            <person name="Brunel D."/>
            <person name="Catrice O."/>
            <person name="Chaidir N."/>
            <person name="Claudel C."/>
            <person name="Donnadieu C."/>
            <person name="Faraut T."/>
            <person name="Fievet G."/>
            <person name="Helmstetter N."/>
            <person name="King M."/>
            <person name="Knapp S.J."/>
            <person name="Lai Z."/>
            <person name="Le Paslier M.C."/>
            <person name="Lippi Y."/>
            <person name="Lorenzon L."/>
            <person name="Mandel J.R."/>
            <person name="Marage G."/>
            <person name="Marchand G."/>
            <person name="Marquand E."/>
            <person name="Bret-Mestries E."/>
            <person name="Morien E."/>
            <person name="Nambeesan S."/>
            <person name="Nguyen T."/>
            <person name="Pegot-Espagnet P."/>
            <person name="Pouilly N."/>
            <person name="Raftis F."/>
            <person name="Sallet E."/>
            <person name="Schiex T."/>
            <person name="Thomas J."/>
            <person name="Vandecasteele C."/>
            <person name="Vares D."/>
            <person name="Vear F."/>
            <person name="Vautrin S."/>
            <person name="Crespi M."/>
            <person name="Mangin B."/>
            <person name="Burke J.M."/>
            <person name="Salse J."/>
            <person name="Munos S."/>
            <person name="Vincourt P."/>
            <person name="Rieseberg L.H."/>
            <person name="Langlade N.B."/>
        </authorList>
    </citation>
    <scope>NUCLEOTIDE SEQUENCE</scope>
    <source>
        <tissue evidence="2">Leaves</tissue>
    </source>
</reference>
<accession>A0A9K3J6E6</accession>
<protein>
    <submittedName>
        <fullName evidence="2">Uncharacterized protein</fullName>
    </submittedName>
</protein>
<dbReference type="Proteomes" id="UP000215914">
    <property type="component" value="Unassembled WGS sequence"/>
</dbReference>
<evidence type="ECO:0000256" key="1">
    <source>
        <dbReference type="SAM" id="MobiDB-lite"/>
    </source>
</evidence>
<feature type="region of interest" description="Disordered" evidence="1">
    <location>
        <begin position="110"/>
        <end position="132"/>
    </location>
</feature>
<proteinExistence type="predicted"/>
<evidence type="ECO:0000313" key="2">
    <source>
        <dbReference type="EMBL" id="KAF5809565.1"/>
    </source>
</evidence>
<comment type="caution">
    <text evidence="2">The sequence shown here is derived from an EMBL/GenBank/DDBJ whole genome shotgun (WGS) entry which is preliminary data.</text>
</comment>
<name>A0A9K3J6E6_HELAN</name>
<organism evidence="2 3">
    <name type="scientific">Helianthus annuus</name>
    <name type="common">Common sunflower</name>
    <dbReference type="NCBI Taxonomy" id="4232"/>
    <lineage>
        <taxon>Eukaryota</taxon>
        <taxon>Viridiplantae</taxon>
        <taxon>Streptophyta</taxon>
        <taxon>Embryophyta</taxon>
        <taxon>Tracheophyta</taxon>
        <taxon>Spermatophyta</taxon>
        <taxon>Magnoliopsida</taxon>
        <taxon>eudicotyledons</taxon>
        <taxon>Gunneridae</taxon>
        <taxon>Pentapetalae</taxon>
        <taxon>asterids</taxon>
        <taxon>campanulids</taxon>
        <taxon>Asterales</taxon>
        <taxon>Asteraceae</taxon>
        <taxon>Asteroideae</taxon>
        <taxon>Heliantheae alliance</taxon>
        <taxon>Heliantheae</taxon>
        <taxon>Helianthus</taxon>
    </lineage>
</organism>
<dbReference type="AlphaFoldDB" id="A0A9K3J6E6"/>
<keyword evidence="3" id="KW-1185">Reference proteome</keyword>
<sequence>MYKEWSAVEASKKKAFEEEARVALLRTKLEADRNKFESDQKTEEWSTAGWKRNAEAEAALLLEECKRWREICEKDNNEKIGLLNVINNLKAEIEKLKKQDAEIERLKKEKAEAEAAHDEARSHRERSEQREVHTCATLALKNKEIDGPTSLLSNQEQIKAELNSAKKDLLLERVEKPETSHRLSETEEKLENSETARMTAESLVEPFKDSMLWMKHRRIISVANSVLNSNELDQTVTHLLVTARNDGYAQGYAECT</sequence>
<evidence type="ECO:0000313" key="3">
    <source>
        <dbReference type="Proteomes" id="UP000215914"/>
    </source>
</evidence>
<gene>
    <name evidence="2" type="ORF">HanXRQr2_Chr04g0158641</name>
</gene>
<reference evidence="2" key="2">
    <citation type="submission" date="2020-06" db="EMBL/GenBank/DDBJ databases">
        <title>Helianthus annuus Genome sequencing and assembly Release 2.</title>
        <authorList>
            <person name="Gouzy J."/>
            <person name="Langlade N."/>
            <person name="Munos S."/>
        </authorList>
    </citation>
    <scope>NUCLEOTIDE SEQUENCE</scope>
    <source>
        <tissue evidence="2">Leaves</tissue>
    </source>
</reference>